<proteinExistence type="predicted"/>
<dbReference type="RefSeq" id="WP_245934721.1">
    <property type="nucleotide sequence ID" value="NZ_QLMH01000003.1"/>
</dbReference>
<organism evidence="1 2">
    <name type="scientific">Paranoxybacillus vitaminiphilus</name>
    <dbReference type="NCBI Taxonomy" id="581036"/>
    <lineage>
        <taxon>Bacteria</taxon>
        <taxon>Bacillati</taxon>
        <taxon>Bacillota</taxon>
        <taxon>Bacilli</taxon>
        <taxon>Bacillales</taxon>
        <taxon>Anoxybacillaceae</taxon>
        <taxon>Paranoxybacillus</taxon>
    </lineage>
</organism>
<gene>
    <name evidence="1" type="ORF">B0I26_10363</name>
</gene>
<evidence type="ECO:0000313" key="2">
    <source>
        <dbReference type="Proteomes" id="UP000248555"/>
    </source>
</evidence>
<comment type="caution">
    <text evidence="1">The sequence shown here is derived from an EMBL/GenBank/DDBJ whole genome shotgun (WGS) entry which is preliminary data.</text>
</comment>
<dbReference type="AlphaFoldDB" id="A0A327YKT0"/>
<protein>
    <submittedName>
        <fullName evidence="1">Uncharacterized protein</fullName>
    </submittedName>
</protein>
<keyword evidence="2" id="KW-1185">Reference proteome</keyword>
<accession>A0A327YKT0</accession>
<dbReference type="EMBL" id="QLMH01000003">
    <property type="protein sequence ID" value="RAK21111.1"/>
    <property type="molecule type" value="Genomic_DNA"/>
</dbReference>
<sequence>MVGEMLQYTNRLKEIVGCNCPDQVKNVRLANLMTDLESAYGIPATRDEQFEKQKPFVMQLYRAVSEARSI</sequence>
<reference evidence="1 2" key="1">
    <citation type="submission" date="2018-06" db="EMBL/GenBank/DDBJ databases">
        <title>Genomic Encyclopedia of Type Strains, Phase III (KMG-III): the genomes of soil and plant-associated and newly described type strains.</title>
        <authorList>
            <person name="Whitman W."/>
        </authorList>
    </citation>
    <scope>NUCLEOTIDE SEQUENCE [LARGE SCALE GENOMIC DNA]</scope>
    <source>
        <strain evidence="1 2">CGMCC 1.8979</strain>
    </source>
</reference>
<name>A0A327YKT0_9BACL</name>
<evidence type="ECO:0000313" key="1">
    <source>
        <dbReference type="EMBL" id="RAK21111.1"/>
    </source>
</evidence>
<dbReference type="Proteomes" id="UP000248555">
    <property type="component" value="Unassembled WGS sequence"/>
</dbReference>